<keyword evidence="4" id="KW-0597">Phosphoprotein</keyword>
<evidence type="ECO:0000256" key="4">
    <source>
        <dbReference type="ARBA" id="ARBA00022553"/>
    </source>
</evidence>
<evidence type="ECO:0000313" key="6">
    <source>
        <dbReference type="EMBL" id="KWS02891.1"/>
    </source>
</evidence>
<dbReference type="Gene3D" id="3.30.300.30">
    <property type="match status" value="4"/>
</dbReference>
<accession>A0A108U5G0</accession>
<dbReference type="Pfam" id="PF00668">
    <property type="entry name" value="Condensation"/>
    <property type="match status" value="5"/>
</dbReference>
<dbReference type="InterPro" id="IPR000873">
    <property type="entry name" value="AMP-dep_synth/lig_dom"/>
</dbReference>
<dbReference type="SUPFAM" id="SSF56801">
    <property type="entry name" value="Acetyl-CoA synthetase-like"/>
    <property type="match status" value="4"/>
</dbReference>
<keyword evidence="7" id="KW-1185">Reference proteome</keyword>
<dbReference type="CDD" id="cd19531">
    <property type="entry name" value="LCL_NRPS-like"/>
    <property type="match status" value="1"/>
</dbReference>
<comment type="similarity">
    <text evidence="2">Belongs to the ATP-dependent AMP-binding enzyme family.</text>
</comment>
<dbReference type="GO" id="GO:0005737">
    <property type="term" value="C:cytoplasm"/>
    <property type="evidence" value="ECO:0007669"/>
    <property type="project" value="TreeGrafter"/>
</dbReference>
<dbReference type="GO" id="GO:0031177">
    <property type="term" value="F:phosphopantetheine binding"/>
    <property type="evidence" value="ECO:0007669"/>
    <property type="project" value="InterPro"/>
</dbReference>
<protein>
    <submittedName>
        <fullName evidence="6">Non-ribosomal peptide synthetase module</fullName>
    </submittedName>
</protein>
<dbReference type="FunFam" id="3.40.50.12780:FF:000012">
    <property type="entry name" value="Non-ribosomal peptide synthetase"/>
    <property type="match status" value="4"/>
</dbReference>
<dbReference type="InterPro" id="IPR020806">
    <property type="entry name" value="PKS_PP-bd"/>
</dbReference>
<reference evidence="6 7" key="1">
    <citation type="journal article" date="2014" name="Genome Announc.">
        <title>Draft Genome Sequence of Lysobacter capsici AZ78, a Bacterium Antagonistic to Plant-Pathogenic Oomycetes.</title>
        <authorList>
            <person name="Puopolo G."/>
            <person name="Sonego P."/>
            <person name="Engelen K."/>
            <person name="Pertot I."/>
        </authorList>
    </citation>
    <scope>NUCLEOTIDE SEQUENCE [LARGE SCALE GENOMIC DNA]</scope>
    <source>
        <strain evidence="6 7">AZ78</strain>
    </source>
</reference>
<dbReference type="SUPFAM" id="SSF52777">
    <property type="entry name" value="CoA-dependent acyltransferases"/>
    <property type="match status" value="10"/>
</dbReference>
<feature type="domain" description="Carrier" evidence="5">
    <location>
        <begin position="2120"/>
        <end position="2194"/>
    </location>
</feature>
<dbReference type="Gene3D" id="3.30.559.30">
    <property type="entry name" value="Nonribosomal peptide synthetase, condensation domain"/>
    <property type="match status" value="5"/>
</dbReference>
<dbReference type="InterPro" id="IPR025110">
    <property type="entry name" value="AMP-bd_C"/>
</dbReference>
<dbReference type="SMART" id="SM00823">
    <property type="entry name" value="PKS_PP"/>
    <property type="match status" value="4"/>
</dbReference>
<dbReference type="InterPro" id="IPR023213">
    <property type="entry name" value="CAT-like_dom_sf"/>
</dbReference>
<dbReference type="NCBIfam" id="TIGR01733">
    <property type="entry name" value="AA-adenyl-dom"/>
    <property type="match status" value="4"/>
</dbReference>
<dbReference type="FunFam" id="1.10.1200.10:FF:000005">
    <property type="entry name" value="Nonribosomal peptide synthetase 1"/>
    <property type="match status" value="4"/>
</dbReference>
<dbReference type="GO" id="GO:0003824">
    <property type="term" value="F:catalytic activity"/>
    <property type="evidence" value="ECO:0007669"/>
    <property type="project" value="InterPro"/>
</dbReference>
<dbReference type="Proteomes" id="UP000023435">
    <property type="component" value="Unassembled WGS sequence"/>
</dbReference>
<dbReference type="Gene3D" id="3.40.50.12780">
    <property type="entry name" value="N-terminal domain of ligase-like"/>
    <property type="match status" value="1"/>
</dbReference>
<dbReference type="Gene3D" id="1.10.1200.10">
    <property type="entry name" value="ACP-like"/>
    <property type="match status" value="2"/>
</dbReference>
<comment type="caution">
    <text evidence="6">The sequence shown here is derived from an EMBL/GenBank/DDBJ whole genome shotgun (WGS) entry which is preliminary data.</text>
</comment>
<dbReference type="PROSITE" id="PS50075">
    <property type="entry name" value="CARRIER"/>
    <property type="match status" value="4"/>
</dbReference>
<proteinExistence type="inferred from homology"/>
<dbReference type="Pfam" id="PF13193">
    <property type="entry name" value="AMP-binding_C"/>
    <property type="match status" value="4"/>
</dbReference>
<dbReference type="NCBIfam" id="NF003417">
    <property type="entry name" value="PRK04813.1"/>
    <property type="match status" value="4"/>
</dbReference>
<dbReference type="CDD" id="cd19544">
    <property type="entry name" value="E-C_NRPS"/>
    <property type="match status" value="3"/>
</dbReference>
<dbReference type="GO" id="GO:0043041">
    <property type="term" value="P:amino acid activation for nonribosomal peptide biosynthetic process"/>
    <property type="evidence" value="ECO:0007669"/>
    <property type="project" value="TreeGrafter"/>
</dbReference>
<dbReference type="Pfam" id="PF00550">
    <property type="entry name" value="PP-binding"/>
    <property type="match status" value="4"/>
</dbReference>
<dbReference type="InterPro" id="IPR045851">
    <property type="entry name" value="AMP-bd_C_sf"/>
</dbReference>
<evidence type="ECO:0000256" key="3">
    <source>
        <dbReference type="ARBA" id="ARBA00022450"/>
    </source>
</evidence>
<dbReference type="InterPro" id="IPR042099">
    <property type="entry name" value="ANL_N_sf"/>
</dbReference>
<dbReference type="Gene3D" id="3.30.559.10">
    <property type="entry name" value="Chloramphenicol acetyltransferase-like domain"/>
    <property type="match status" value="5"/>
</dbReference>
<dbReference type="InterPro" id="IPR001242">
    <property type="entry name" value="Condensation_dom"/>
</dbReference>
<dbReference type="FunFam" id="3.30.300.30:FF:000010">
    <property type="entry name" value="Enterobactin synthetase component F"/>
    <property type="match status" value="4"/>
</dbReference>
<dbReference type="InterPro" id="IPR006162">
    <property type="entry name" value="Ppantetheine_attach_site"/>
</dbReference>
<feature type="domain" description="Carrier" evidence="5">
    <location>
        <begin position="3204"/>
        <end position="3278"/>
    </location>
</feature>
<dbReference type="SUPFAM" id="SSF47336">
    <property type="entry name" value="ACP-like"/>
    <property type="match status" value="4"/>
</dbReference>
<dbReference type="CDD" id="cd17646">
    <property type="entry name" value="A_NRPS_AB3403-like"/>
    <property type="match status" value="1"/>
</dbReference>
<sequence>MEDQGGAGEHAARNRLDALRRAIALKRLRATSAQTDADATGIARIDRDGALPLSWGQRRLWFLHRLGGAGGDAYRIGAALRLLGPLRGDALQGALSDLTARHEILRSRILDRDGEPELTIAEADDFALAQSDLSGVADTGERESRLRELCAEEAGMPFDLQREAPMRARLIRLADEDHVLVMTQHHIVSDAWSIGIAVRELAALYAARLDGAPDPLPPLPLQYADFAAWQRGRLRGDGFDAALSAWKQALDGAPMLSTLPGDFARSAVARHRGARVVIGWPQTVSAAVRALASRCGATPFAVILAAWNVLLARMSGQRDLVVGMPVAHRPRTELEGLIGFFVDTLPVRLRFDDGIDAGRLVRVVHEELLACFERQEVPFDRIVDAVRPQRALGHGPLFQTLVSLNNTPSATLQLGRLRIEDFPLEQQTASHDLVLNLSETADGLVGSLTYDADLYHHASVERWADYLQRLLLEMARDPAAPVDTLALLPPSERSLLLEEFNATDRVYPPLPTLHADFEAQARTAPDAVAVEFEGLQLTYGELNARANRLAHTLLAQGVRPDDRIGLCVERSLAMTIGLLGILKSGAAYVPLDPSLPAQRVRAMVADCRPRLVLADAAGAQLLEHLSEAVLRLDEPESWLLVETDPDAQALGLKPDHLAYVIYTSGSTGTPKGAMNQHDGVCNRLHWAREAFGVGPSDRVLQKTPFGFDVSVWEFFLTWTVGARLVLARPGGHQDPMYLSELIERSGTTVLHFVPSMLDAYLRHGREGSLSGVRAVLCSGEALSGELRDRFLSAYPQVELHNLYGPTEAAVDVTWWTCTAGESGAVPIGRPAPNVRMYVLDGGLRPVPLGAVGELYIGGVQVGRGYWNQPELTSQRFIDSPFVTGDRLYRTGDLGRWREDGALEYLGRNDFQVKLRGFRIELGEIESALRQCEGVREAVVCAHADGSGEPRLVAYIEGGPLQVAELRQALGARLPEYMVPALYVAVAQWPLSANGKLDRSRLPAPDSAAYAQRDYAEPEGEAEQALARIWSQVLNVPRIGRHDNFFELGGDSMRILRLVEPLSREGWRLQVGDVFSAPELASLARRMAADDASEAAVAIPPNLIPADAEYIEPHMLPLIALSQAGIDAIAAAVPGGARNIQDIYPLAPLQEGILFHHLLQTQGDTYLLRAVIGFDSRARLDGFLRELQATIDSHDVLRTVACWEGVPEPVQVVLRRASLPLEEIEAVPGQTPRAALEAHTDPSRLRLDLRQGPLLRAYAIADEDGEWLLALVNHHFISDHITLAAVVDEIAMRLAGKGAQLPAAVPFREFIARTRLSGSADHEAYFRRTLGDVEEPTAPFAIVDVRDAGAAATEVRHSLREEIALRLHRLARARGLPLSAFLHAAWAMTLAACTGRRDVVFGSVLSGRMREAGAARALGVFINTLPLRIALEGVDANALVERTRQALAELLRHEQASLALAQRCSGVEAPLPLFTALLNVRHAGSGSELESELGPEANTGLQGLRVHAGRERSNYPLTVSVDLAGQAITLVAMCAPGIDSAAMAERYAYAIERLLAAVECDDPTPAHALPVLPPRERARLVDTFNATAAPYRRDDLIHAGFERQTRLRPDAIALIADGRTCGYGELNARANRIAHRLLAMGVRPGERVAICAERGVAMVAALLGILKAGGAYVPLDPAYPPDRLAYMLEDAAPVALVADGRLLDDPGVLGQAALDASDPPMQVLRLDDERALAGYCDRDPDAAALGIVSDQLAYVIYTSGSTGLPKGVMVQHRPAINLFEWVERSFGVGADDTLLFTTSLCFDLSVYDLFGILASGGRVRVATREEVADPRALVRILREERITFWDSAPAVFAQLVPYLQDGVQSPWLRLAFFSGDWIALELPDAVRAAFPNCRPIGLGGATEAVVWSNYFPIGRVDPAWPSIPYGRPIQNARYYVLDADLNPVPEGVPGDLYIGGECLSAGYFRREALTAERYLSDPFLAHDPQARMYRTGDRARHRGDGELEFLGRLDSQVKIRGFRIELGEIEAQLLDAGDAHAALVEVREFAPGDRRLVAYVVPVDPAAWSAAATRDRLAARLPDYMMPSAFVVLDALPLTSNGKVDRAALPMPEGQDAVVRRAYAAPQGIEETILAEAWAAVLGIDAVGRHDSFFELGGHSLSAIALIERLRHGGRALDVRAVFDTPELARMAARLRTLDGAQASDALAADTSGIAVDAARIEPQMLDLVTLDQARIDTLVAAVDGGVGNVQDIYPLAPLQEGILFHHLLGGSGDAYLLRTVIALDSDAQADAFLEALQAVIDRHDILRTALHWEGVEAPLQVVRRQATLPRIDHGRMADAQAATAALLAATDPDRIRLDLRRAPLLAAHRVHVADSGECLLGLLAHHAVCDHVTLAMMMREVLALMSGEELSRPLPYRRFIAHTLSVPRQAHEAYFRARLADLAEPTLPFGATDVRGDGSALREATERLPSALSEALRVRAQRIGVLPAALFHLAWAQVLAACVDRDDVVFGTVLSGRLQGVAGSDRALGVFINTLPVRVRLNDPGIGADDAANGDAALRAMQDELNALLAHEQAPLSLAQRCSAVAPPTPLFSSLLNYRRGEAADARAAEALARQGMRLVAGGERTNYPIAIAVDDTDEGFSILAQCSHSAAAADPRRLIGYLRTALEALASGQRVDDVLPSAERSLLLEEFNATDRVYPPLPTLHAGFEAQARTAPDAVAVEFEGLQLTYGELNARANRLAHTLLAQGVRPDDRIGLCVERSLAMTIGLLGILKSGAAYVPLDPSLPAQRVRAMVADCRPRLVLADAAGAQLLEHLSEAVLRLDEPESWLLVETDPDAQALGLKPDHLAYVIYTSGSTGTAKGAMNQHDGVCNRLQWAREVFGLSSQDTVLQKTPFGFDVSVWEFFLTWTVGARLVLARPGGHQDPAYLSELIERSGTTVLHFVPSMLDAYLRHARAGSLSGVRAVLCSGEALSGELRDRFLSVYSQVALHNLYGPTEAAVDVTWWTCAAGESGAVPIGRPAPNVRMYVLDGGLRPVPLGAVGELYIGGVQVGRGYWNQPELTSQRFVDSPFVTGDRLYRTGDLGRWREDGALEYLGRNDFQVKLRGFRIELGEIESALRQCEGVREAVVCAHADGSGEPRLVAYIEGEPLRVAELRQALGARLPEYMVPALYVAVAQWPLSANGKLDRSRLPAPDSAAYAQRDYAEPEGEAEQALARIWSQVLNVPRVGRHDNFFELGGDSIRSIAVVAKAREHAMEFSIADLFRTPTIADLSLGVRAVEVSAERPQPRALTASDAARLPDGIEAAYAATLLQQGMIFHAQLARAEGAYHDVFSYELELPSWSETSMREALDAVTRRHRALRTGFVHGGYSEPLQLVHSRARVPLEVVDLRAQDAGARAATVAAFVARERGRDFDLERPPLWRVFVHLLDERRIQYTMSFHHAILDGWSVALMQTEVFTGYLRALAGGDAVLSEPRPLQVSPADAVALEQAALDDPRQAAFWRAALEGFQHGVLPAHDASAHAPGGYHAEALEIPEHHERGLRDLANTLGVPVRTLLLSVHLRVLASLCGSRDVTTGLVSNVRPETADGDRALGLFLNTLPLRAQMAPGRWRDLVLRVREAELGAIENRYYPYFRLHREQGGEPLFETIFNYVNFHAYDALENAGLRLLGSRVHEWTGYPLDVSFSHTGGRLLLQVIVDPARLSPAQAGRIAGYLRDAIAALVARSDADHAEYRLCAPDDAERLRAWERGPSLPDDDAPATVHAGVEARARACPDRDAIVDGDRTLSYAELDACAGRVARRLRALGAGPGRYVALVMGRGVDHIVAMLGVLKSGAAYVPIDPVYPDARIADMLADCRPTVVIAQDAIAQRWGRVAGDVGAPLLMFEDACAPSDATDALGDGGAAASASDAAYVIYTSGSTGRPKGVVVEHRNVVHLIRNHVIQCGLVAADRVMHYASCSFDTSVEEIFPALWAGATIVVRPATLVVPDADFEQFLRDQRISVADLPTAFWHRWVQASARGNGEGPATGPDLRLVVVGGEKAEPAALAQWRALPACAATRWLNTYGPTEATVYATAHALDCAAAPRAWDGGIGRPIAGVHVRIVDAYGQVAPVGAAGELWIGGDGVARGYLDRPALTDEKFLRDVDGLRWYRSGDIARWRHDGYLEFLGRDDGQTKLRGYRIELGEIEAALLACPQVRDAAVTVRRDGDGEPRIVAYVVPAPGETMDTRGLRDALGSHLPEYMLPAAFVALDSIPLLASGKLDKAALPAPSGTAGLAAYAAPAAGVESAIAAIWSDMLGVERVGRDDHFFELGGHSLMIVGMIERLREQGIALDVQTVFAVPRLAELAARALQASTADADVASAPSNPLQAGPQRIVPALLPLVDMDQTDIDALVAAVPGGADNIQDVYPLGTLQTGILFHHLIQREGDPYLLRYVVRIDGRARLDSLLAHLQHVIDRHDALRTGVHWESLLQPVQVVQRRAQLPAIELQLDDAEDGTEQMFRLTDPRVARKDLRVAPLLEARYARDPGDRSDGWLLAILVHHMVSDHVSQNLILGEVDLLLRDRADLLQPPAPYRDFIAAQRSTSADEQRRYFEQRFADFVEPTIVFGVPEVRGSGHSVVAVHEPVSPVLAAGVRANAQRLGVAPAVLFHIAWARCLAVLSGSGDVAFGTVLSGRLQGIRGSGRAMGVFINTLPVRFRLDGLSLRAAVELAFGELSAILRHEQAPLALAQRCSPTGSRSPLFNTLFNYRHSPIGDEQQLARARETWQGIELVLGEERTNYPVAVSVDDQGAGHGFVVSVQCVAGIDPAAVCAMMQTAMANLVAALASDPERALSSIAIDAESDGDASAAVADNEAIA</sequence>
<dbReference type="CDD" id="cd05930">
    <property type="entry name" value="A_NRPS"/>
    <property type="match status" value="3"/>
</dbReference>
<dbReference type="FunFam" id="3.40.50.980:FF:000001">
    <property type="entry name" value="Non-ribosomal peptide synthetase"/>
    <property type="match status" value="2"/>
</dbReference>
<evidence type="ECO:0000313" key="7">
    <source>
        <dbReference type="Proteomes" id="UP000023435"/>
    </source>
</evidence>
<dbReference type="InterPro" id="IPR036736">
    <property type="entry name" value="ACP-like_sf"/>
</dbReference>
<dbReference type="EMBL" id="JAJA02000001">
    <property type="protein sequence ID" value="KWS02891.1"/>
    <property type="molecule type" value="Genomic_DNA"/>
</dbReference>
<evidence type="ECO:0000259" key="5">
    <source>
        <dbReference type="PROSITE" id="PS50075"/>
    </source>
</evidence>
<dbReference type="InterPro" id="IPR009081">
    <property type="entry name" value="PP-bd_ACP"/>
</dbReference>
<dbReference type="PANTHER" id="PTHR45527">
    <property type="entry name" value="NONRIBOSOMAL PEPTIDE SYNTHETASE"/>
    <property type="match status" value="1"/>
</dbReference>
<dbReference type="InterPro" id="IPR020845">
    <property type="entry name" value="AMP-binding_CS"/>
</dbReference>
<keyword evidence="3" id="KW-0596">Phosphopantetheine</keyword>
<dbReference type="Gene3D" id="3.40.50.1820">
    <property type="entry name" value="alpha/beta hydrolase"/>
    <property type="match status" value="2"/>
</dbReference>
<gene>
    <name evidence="6" type="ORF">AZ78_0437</name>
</gene>
<dbReference type="PANTHER" id="PTHR45527:SF1">
    <property type="entry name" value="FATTY ACID SYNTHASE"/>
    <property type="match status" value="1"/>
</dbReference>
<name>A0A108U5G0_9GAMM</name>
<dbReference type="FunFam" id="2.30.38.10:FF:000001">
    <property type="entry name" value="Non-ribosomal peptide synthetase PvdI"/>
    <property type="match status" value="2"/>
</dbReference>
<dbReference type="Pfam" id="PF00501">
    <property type="entry name" value="AMP-binding"/>
    <property type="match status" value="4"/>
</dbReference>
<evidence type="ECO:0000256" key="2">
    <source>
        <dbReference type="ARBA" id="ARBA00006432"/>
    </source>
</evidence>
<feature type="domain" description="Carrier" evidence="5">
    <location>
        <begin position="1016"/>
        <end position="1090"/>
    </location>
</feature>
<dbReference type="PROSITE" id="PS00012">
    <property type="entry name" value="PHOSPHOPANTETHEINE"/>
    <property type="match status" value="4"/>
</dbReference>
<organism evidence="6 7">
    <name type="scientific">Lysobacter capsici AZ78</name>
    <dbReference type="NCBI Taxonomy" id="1444315"/>
    <lineage>
        <taxon>Bacteria</taxon>
        <taxon>Pseudomonadati</taxon>
        <taxon>Pseudomonadota</taxon>
        <taxon>Gammaproteobacteria</taxon>
        <taxon>Lysobacterales</taxon>
        <taxon>Lysobacteraceae</taxon>
        <taxon>Lysobacter</taxon>
    </lineage>
</organism>
<dbReference type="GO" id="GO:0044550">
    <property type="term" value="P:secondary metabolite biosynthetic process"/>
    <property type="evidence" value="ECO:0007669"/>
    <property type="project" value="UniProtKB-ARBA"/>
</dbReference>
<dbReference type="InterPro" id="IPR029058">
    <property type="entry name" value="AB_hydrolase_fold"/>
</dbReference>
<feature type="domain" description="Carrier" evidence="5">
    <location>
        <begin position="4278"/>
        <end position="4352"/>
    </location>
</feature>
<dbReference type="Gene3D" id="3.40.50.980">
    <property type="match status" value="6"/>
</dbReference>
<comment type="cofactor">
    <cofactor evidence="1">
        <name>pantetheine 4'-phosphate</name>
        <dbReference type="ChEBI" id="CHEBI:47942"/>
    </cofactor>
</comment>
<dbReference type="PROSITE" id="PS00455">
    <property type="entry name" value="AMP_BINDING"/>
    <property type="match status" value="4"/>
</dbReference>
<evidence type="ECO:0000256" key="1">
    <source>
        <dbReference type="ARBA" id="ARBA00001957"/>
    </source>
</evidence>
<dbReference type="FunFam" id="3.40.50.980:FF:000002">
    <property type="entry name" value="Enterobactin synthetase component F"/>
    <property type="match status" value="2"/>
</dbReference>
<dbReference type="Gene3D" id="2.30.38.10">
    <property type="entry name" value="Luciferase, Domain 3"/>
    <property type="match status" value="3"/>
</dbReference>
<dbReference type="InterPro" id="IPR010071">
    <property type="entry name" value="AA_adenyl_dom"/>
</dbReference>